<evidence type="ECO:0000256" key="8">
    <source>
        <dbReference type="ARBA" id="ARBA00042485"/>
    </source>
</evidence>
<dbReference type="GO" id="GO:0005774">
    <property type="term" value="C:vacuolar membrane"/>
    <property type="evidence" value="ECO:0007669"/>
    <property type="project" value="TreeGrafter"/>
</dbReference>
<dbReference type="GO" id="GO:0016192">
    <property type="term" value="P:vesicle-mediated transport"/>
    <property type="evidence" value="ECO:0007669"/>
    <property type="project" value="UniProtKB-KW"/>
</dbReference>
<dbReference type="PANTHER" id="PTHR13768:SF2">
    <property type="entry name" value="GAMMA-SOLUBLE NSF ATTACHMENT PROTEIN"/>
    <property type="match status" value="1"/>
</dbReference>
<dbReference type="GO" id="GO:0005483">
    <property type="term" value="F:soluble NSF attachment protein activity"/>
    <property type="evidence" value="ECO:0007669"/>
    <property type="project" value="TreeGrafter"/>
</dbReference>
<evidence type="ECO:0000256" key="5">
    <source>
        <dbReference type="ARBA" id="ARBA00022927"/>
    </source>
</evidence>
<keyword evidence="5" id="KW-0653">Protein transport</keyword>
<comment type="subcellular location">
    <subcellularLocation>
        <location evidence="1">Membrane</location>
        <topology evidence="1">Peripheral membrane protein</topology>
    </subcellularLocation>
</comment>
<dbReference type="GO" id="GO:0019905">
    <property type="term" value="F:syntaxin binding"/>
    <property type="evidence" value="ECO:0007669"/>
    <property type="project" value="TreeGrafter"/>
</dbReference>
<evidence type="ECO:0000256" key="2">
    <source>
        <dbReference type="ARBA" id="ARBA00010050"/>
    </source>
</evidence>
<keyword evidence="3" id="KW-0813">Transport</keyword>
<evidence type="ECO:0000256" key="7">
    <source>
        <dbReference type="ARBA" id="ARBA00040047"/>
    </source>
</evidence>
<dbReference type="SUPFAM" id="SSF48452">
    <property type="entry name" value="TPR-like"/>
    <property type="match status" value="1"/>
</dbReference>
<evidence type="ECO:0000256" key="3">
    <source>
        <dbReference type="ARBA" id="ARBA00022448"/>
    </source>
</evidence>
<evidence type="ECO:0000313" key="9">
    <source>
        <dbReference type="EMBL" id="GMS80256.1"/>
    </source>
</evidence>
<dbReference type="Gene3D" id="1.25.40.10">
    <property type="entry name" value="Tetratricopeptide repeat domain"/>
    <property type="match status" value="1"/>
</dbReference>
<dbReference type="InterPro" id="IPR000744">
    <property type="entry name" value="NSF_attach"/>
</dbReference>
<organism evidence="9 10">
    <name type="scientific">Pristionchus entomophagus</name>
    <dbReference type="NCBI Taxonomy" id="358040"/>
    <lineage>
        <taxon>Eukaryota</taxon>
        <taxon>Metazoa</taxon>
        <taxon>Ecdysozoa</taxon>
        <taxon>Nematoda</taxon>
        <taxon>Chromadorea</taxon>
        <taxon>Rhabditida</taxon>
        <taxon>Rhabditina</taxon>
        <taxon>Diplogasteromorpha</taxon>
        <taxon>Diplogasteroidea</taxon>
        <taxon>Neodiplogasteridae</taxon>
        <taxon>Pristionchus</taxon>
    </lineage>
</organism>
<dbReference type="PANTHER" id="PTHR13768">
    <property type="entry name" value="SOLUBLE NSF ATTACHMENT PROTEIN SNAP"/>
    <property type="match status" value="1"/>
</dbReference>
<comment type="similarity">
    <text evidence="2">Belongs to the SNAP family.</text>
</comment>
<keyword evidence="4" id="KW-0931">ER-Golgi transport</keyword>
<reference evidence="9" key="1">
    <citation type="submission" date="2023-10" db="EMBL/GenBank/DDBJ databases">
        <title>Genome assembly of Pristionchus species.</title>
        <authorList>
            <person name="Yoshida K."/>
            <person name="Sommer R.J."/>
        </authorList>
    </citation>
    <scope>NUCLEOTIDE SEQUENCE</scope>
    <source>
        <strain evidence="9">RS0144</strain>
    </source>
</reference>
<name>A0AAV5SKS9_9BILA</name>
<dbReference type="GO" id="GO:0006886">
    <property type="term" value="P:intracellular protein transport"/>
    <property type="evidence" value="ECO:0007669"/>
    <property type="project" value="InterPro"/>
</dbReference>
<evidence type="ECO:0000313" key="10">
    <source>
        <dbReference type="Proteomes" id="UP001432027"/>
    </source>
</evidence>
<proteinExistence type="inferred from homology"/>
<sequence length="313" mass="34523">IFFGLMDVLVSYIPDLIHWIMGDAARLAEAADCEKKAAECLKTSMLKMKFKPDFDGAASALERASVCYRNASQPQKAAKALQDAAANYDQCNNRFHAAKAREGAAMLLRDAGDSAGAFPLFEASIDGYAESGSLDTAAMTVEKAAKVISEKEPEKAIKLYEKGLSLVQQSDRSKMAGEFLSAITKLSLRLEDYPRACEAIREEIEKYLEVKETLRIGQLAIGIVLVKLAMEDCVAATNEYGRIVHQCPEFESTDDASACQSLIASYDAGDDSAFQNALKRGSLRSMDNEYLRLQRKLKVPQREEGEEDEDDMR</sequence>
<evidence type="ECO:0000256" key="1">
    <source>
        <dbReference type="ARBA" id="ARBA00004170"/>
    </source>
</evidence>
<dbReference type="EMBL" id="BTSX01000001">
    <property type="protein sequence ID" value="GMS80256.1"/>
    <property type="molecule type" value="Genomic_DNA"/>
</dbReference>
<dbReference type="Pfam" id="PF14938">
    <property type="entry name" value="SNAP"/>
    <property type="match status" value="1"/>
</dbReference>
<dbReference type="AlphaFoldDB" id="A0AAV5SKS9"/>
<keyword evidence="10" id="KW-1185">Reference proteome</keyword>
<dbReference type="Proteomes" id="UP001432027">
    <property type="component" value="Unassembled WGS sequence"/>
</dbReference>
<feature type="non-terminal residue" evidence="9">
    <location>
        <position position="1"/>
    </location>
</feature>
<evidence type="ECO:0000256" key="6">
    <source>
        <dbReference type="ARBA" id="ARBA00023136"/>
    </source>
</evidence>
<dbReference type="InterPro" id="IPR011990">
    <property type="entry name" value="TPR-like_helical_dom_sf"/>
</dbReference>
<evidence type="ECO:0000256" key="4">
    <source>
        <dbReference type="ARBA" id="ARBA00022892"/>
    </source>
</evidence>
<keyword evidence="6" id="KW-0472">Membrane</keyword>
<gene>
    <name evidence="9" type="ORF">PENTCL1PPCAC_2431</name>
</gene>
<protein>
    <recommendedName>
        <fullName evidence="7">Gamma-soluble NSF attachment protein</fullName>
    </recommendedName>
    <alternativeName>
        <fullName evidence="8">N-ethylmaleimide-sensitive factor attachment protein gamma</fullName>
    </alternativeName>
</protein>
<comment type="caution">
    <text evidence="9">The sequence shown here is derived from an EMBL/GenBank/DDBJ whole genome shotgun (WGS) entry which is preliminary data.</text>
</comment>
<accession>A0AAV5SKS9</accession>
<dbReference type="GO" id="GO:0031201">
    <property type="term" value="C:SNARE complex"/>
    <property type="evidence" value="ECO:0007669"/>
    <property type="project" value="TreeGrafter"/>
</dbReference>